<evidence type="ECO:0000313" key="1">
    <source>
        <dbReference type="EMBL" id="KAI3939395.1"/>
    </source>
</evidence>
<feature type="non-terminal residue" evidence="1">
    <location>
        <position position="59"/>
    </location>
</feature>
<comment type="caution">
    <text evidence="1">The sequence shown here is derived from an EMBL/GenBank/DDBJ whole genome shotgun (WGS) entry which is preliminary data.</text>
</comment>
<dbReference type="AlphaFoldDB" id="A0AAD4T3X4"/>
<sequence length="59" mass="6848">SLLVFVSVVIIPPHFRLNTVGSYDIIYGHTQSLRTVLKIIDFMDLRMWDTTAPDPQRFL</sequence>
<evidence type="ECO:0000313" key="2">
    <source>
        <dbReference type="Proteomes" id="UP001202328"/>
    </source>
</evidence>
<accession>A0AAD4T3X4</accession>
<reference evidence="1" key="1">
    <citation type="submission" date="2022-04" db="EMBL/GenBank/DDBJ databases">
        <title>A functionally conserved STORR gene fusion in Papaver species that diverged 16.8 million years ago.</title>
        <authorList>
            <person name="Catania T."/>
        </authorList>
    </citation>
    <scope>NUCLEOTIDE SEQUENCE</scope>
    <source>
        <strain evidence="1">S-188037</strain>
    </source>
</reference>
<keyword evidence="2" id="KW-1185">Reference proteome</keyword>
<name>A0AAD4T3X4_9MAGN</name>
<organism evidence="1 2">
    <name type="scientific">Papaver atlanticum</name>
    <dbReference type="NCBI Taxonomy" id="357466"/>
    <lineage>
        <taxon>Eukaryota</taxon>
        <taxon>Viridiplantae</taxon>
        <taxon>Streptophyta</taxon>
        <taxon>Embryophyta</taxon>
        <taxon>Tracheophyta</taxon>
        <taxon>Spermatophyta</taxon>
        <taxon>Magnoliopsida</taxon>
        <taxon>Ranunculales</taxon>
        <taxon>Papaveraceae</taxon>
        <taxon>Papaveroideae</taxon>
        <taxon>Papaver</taxon>
    </lineage>
</organism>
<protein>
    <submittedName>
        <fullName evidence="1">Uncharacterized protein</fullName>
    </submittedName>
</protein>
<proteinExistence type="predicted"/>
<gene>
    <name evidence="1" type="ORF">MKW98_022263</name>
</gene>
<dbReference type="EMBL" id="JAJJMB010005364">
    <property type="protein sequence ID" value="KAI3939395.1"/>
    <property type="molecule type" value="Genomic_DNA"/>
</dbReference>
<dbReference type="Proteomes" id="UP001202328">
    <property type="component" value="Unassembled WGS sequence"/>
</dbReference>